<dbReference type="Gene3D" id="3.30.70.270">
    <property type="match status" value="1"/>
</dbReference>
<keyword evidence="3" id="KW-1185">Reference proteome</keyword>
<dbReference type="InterPro" id="IPR008042">
    <property type="entry name" value="Retrotrans_Pao"/>
</dbReference>
<evidence type="ECO:0000256" key="1">
    <source>
        <dbReference type="SAM" id="MobiDB-lite"/>
    </source>
</evidence>
<proteinExistence type="predicted"/>
<evidence type="ECO:0000313" key="2">
    <source>
        <dbReference type="EMBL" id="EER15254.1"/>
    </source>
</evidence>
<dbReference type="GeneID" id="9045982"/>
<feature type="compositionally biased region" description="Low complexity" evidence="1">
    <location>
        <begin position="1139"/>
        <end position="1151"/>
    </location>
</feature>
<organism evidence="3">
    <name type="scientific">Perkinsus marinus (strain ATCC 50983 / TXsc)</name>
    <dbReference type="NCBI Taxonomy" id="423536"/>
    <lineage>
        <taxon>Eukaryota</taxon>
        <taxon>Sar</taxon>
        <taxon>Alveolata</taxon>
        <taxon>Perkinsozoa</taxon>
        <taxon>Perkinsea</taxon>
        <taxon>Perkinsida</taxon>
        <taxon>Perkinsidae</taxon>
        <taxon>Perkinsus</taxon>
    </lineage>
</organism>
<dbReference type="RefSeq" id="XP_002783458.1">
    <property type="nucleotide sequence ID" value="XM_002783412.1"/>
</dbReference>
<reference evidence="2 3" key="1">
    <citation type="submission" date="2008-07" db="EMBL/GenBank/DDBJ databases">
        <authorList>
            <person name="El-Sayed N."/>
            <person name="Caler E."/>
            <person name="Inman J."/>
            <person name="Amedeo P."/>
            <person name="Hass B."/>
            <person name="Wortman J."/>
        </authorList>
    </citation>
    <scope>NUCLEOTIDE SEQUENCE [LARGE SCALE GENOMIC DNA]</scope>
    <source>
        <strain evidence="3">ATCC 50983 / TXsc</strain>
    </source>
</reference>
<feature type="region of interest" description="Disordered" evidence="1">
    <location>
        <begin position="1124"/>
        <end position="1151"/>
    </location>
</feature>
<dbReference type="Pfam" id="PF05380">
    <property type="entry name" value="Peptidase_A17"/>
    <property type="match status" value="1"/>
</dbReference>
<gene>
    <name evidence="2" type="ORF">Pmar_PMAR006986</name>
</gene>
<dbReference type="InterPro" id="IPR043502">
    <property type="entry name" value="DNA/RNA_pol_sf"/>
</dbReference>
<dbReference type="SUPFAM" id="SSF56672">
    <property type="entry name" value="DNA/RNA polymerases"/>
    <property type="match status" value="1"/>
</dbReference>
<dbReference type="EMBL" id="GG673648">
    <property type="protein sequence ID" value="EER15254.1"/>
    <property type="molecule type" value="Genomic_DNA"/>
</dbReference>
<evidence type="ECO:0008006" key="4">
    <source>
        <dbReference type="Google" id="ProtNLM"/>
    </source>
</evidence>
<name>C5KJZ6_PERM5</name>
<feature type="compositionally biased region" description="Basic and acidic residues" evidence="1">
    <location>
        <begin position="189"/>
        <end position="212"/>
    </location>
</feature>
<dbReference type="InParanoid" id="C5KJZ6"/>
<evidence type="ECO:0000313" key="3">
    <source>
        <dbReference type="Proteomes" id="UP000007800"/>
    </source>
</evidence>
<dbReference type="OrthoDB" id="5920040at2759"/>
<dbReference type="PANTHER" id="PTHR47331:SF5">
    <property type="entry name" value="RIBONUCLEASE H"/>
    <property type="match status" value="1"/>
</dbReference>
<dbReference type="InterPro" id="IPR043128">
    <property type="entry name" value="Rev_trsase/Diguanyl_cyclase"/>
</dbReference>
<sequence>MQNVIRSLRPDKNFEGAKDSRSGTTWITVMYHETEGHPDVVRYLWLKKYTSSRVWKEVTTGLTPPSRCYQDYERQLKKILKQLRKTFDTDEHLHKTERQFNNCVQGTDSVYVFIERLEDLSSELYHLGSPVLEYKMKWKLYNGLKGSELRLRVNDYLDDREVDYMEFKEVVLRQHRRMANINETTESSRSFDKKARDDSRGSYGRRSEDSGYRNRRPWQRQTSYSRRESVNSVEAGYSTDDNETREHHVNMGRDLSEIYTNSAHHIIVADGGALNVDGIVMLKVSTNRITIYDEFIVVSDDLYVPVLLGCPTMGKLRTTIRVSPHGMHVTTNDEHDFSPYSAPKEVRFNDNYSTANQLEKDQQEITAMYVINHIRQLFLLQDSGTEPSEADLHKALFPTTRTYPDDLFVGQADCSQSGKDPTTNDYYVHYTSTASTRTSPNVDLATPHHDENHDNDDVVDNNSDDNLPPWDVLLRHWMWDAKAPLGRVCVRLPWLGEERPPNNFNNAAHRGTASTRRLSPEQRDAFEAALQVYTTRGFCTIVKNNYVDGTLEPPTFDECQTAWDVMTRDTALEGTVVIKPYHYTPSHMVFRDSHPTTPCRIVLDFRTLNKFTKRGGKTQNDLQGVLLQLRSFPYFISADVSKAFCQMKASLYDVGYSSYTCIGNYTVLWSSIAFGSNNAPCMLEASSHDVVLEMERLLTSSLSVQREVHKAEVTGSPPRLLSNVQIEQALLMPSATGVEYILRGPSIPTRMLLLKYVDDLYYGGRTREEARLGYEFGSHVFTGHGFGNDPVKSFCNWLTADGNDGAKKSVLGYLLKLDVDKFHAVYSGYVPDGEVTKLQACAALAFLYDPLGLYVELDIQGRLLWREVCQAHKNWDDKLNDDLVHRIKVWARSCTEITTLIGFERFIDLENYPLLVSSDASGECWGVDVRCTTGEDTTTRVMARGGVFPSSQTKWTIPRKELVAVHHALTWIRSTSTYLPIKTCLRPHQSPLEPLVPNLPARQVVLLCDSEITVYRLRRPSRDKKLPVVERRRLKQIREMCRQLDVIVKHIPSELNYADSISRTKINDKVIDGTHVCKAMSVSEVVFDYREITNDEMAENIVETNDEEPCSQYTTSPVANATEPTTATANGRDAQCIPTSPVANATNTSTTTTGAKLVEEVTTSPVANATTNSSTVGALVMTLNCDGIDLPNYGSFTTEQQEELRELARYAKPVEEIDPELLQDGNYEDRVSACVIRAQELDDDLKDFKNLLLEKVTYKELGMKDVIPARSDSAMPKKMTTV</sequence>
<dbReference type="Proteomes" id="UP000007800">
    <property type="component" value="Unassembled WGS sequence"/>
</dbReference>
<feature type="region of interest" description="Disordered" evidence="1">
    <location>
        <begin position="1"/>
        <end position="20"/>
    </location>
</feature>
<protein>
    <recommendedName>
        <fullName evidence="4">Reverse transcriptase domain-containing protein</fullName>
    </recommendedName>
</protein>
<feature type="compositionally biased region" description="Basic and acidic residues" evidence="1">
    <location>
        <begin position="8"/>
        <end position="20"/>
    </location>
</feature>
<dbReference type="PANTHER" id="PTHR47331">
    <property type="entry name" value="PHD-TYPE DOMAIN-CONTAINING PROTEIN"/>
    <property type="match status" value="1"/>
</dbReference>
<dbReference type="Gene3D" id="3.10.10.10">
    <property type="entry name" value="HIV Type 1 Reverse Transcriptase, subunit A, domain 1"/>
    <property type="match status" value="1"/>
</dbReference>
<feature type="region of interest" description="Disordered" evidence="1">
    <location>
        <begin position="183"/>
        <end position="244"/>
    </location>
</feature>
<accession>C5KJZ6</accession>